<protein>
    <recommendedName>
        <fullName evidence="8">Peptidase A1 domain-containing protein</fullName>
    </recommendedName>
</protein>
<dbReference type="InterPro" id="IPR021109">
    <property type="entry name" value="Peptidase_aspartic_dom_sf"/>
</dbReference>
<evidence type="ECO:0000256" key="5">
    <source>
        <dbReference type="ARBA" id="ARBA00023180"/>
    </source>
</evidence>
<name>A0AAV5EFI7_ELECO</name>
<dbReference type="PRINTS" id="PR00792">
    <property type="entry name" value="PEPSIN"/>
</dbReference>
<dbReference type="Gene3D" id="2.40.70.10">
    <property type="entry name" value="Acid Proteases"/>
    <property type="match status" value="2"/>
</dbReference>
<keyword evidence="3" id="KW-0064">Aspartyl protease</keyword>
<evidence type="ECO:0000313" key="9">
    <source>
        <dbReference type="EMBL" id="GJN22124.1"/>
    </source>
</evidence>
<feature type="signal peptide" evidence="7">
    <location>
        <begin position="1"/>
        <end position="22"/>
    </location>
</feature>
<comment type="caution">
    <text evidence="9">The sequence shown here is derived from an EMBL/GenBank/DDBJ whole genome shotgun (WGS) entry which is preliminary data.</text>
</comment>
<evidence type="ECO:0000256" key="1">
    <source>
        <dbReference type="ARBA" id="ARBA00007447"/>
    </source>
</evidence>
<evidence type="ECO:0000256" key="7">
    <source>
        <dbReference type="SAM" id="SignalP"/>
    </source>
</evidence>
<dbReference type="EMBL" id="BQKI01000075">
    <property type="protein sequence ID" value="GJN22124.1"/>
    <property type="molecule type" value="Genomic_DNA"/>
</dbReference>
<reference evidence="9" key="2">
    <citation type="submission" date="2021-12" db="EMBL/GenBank/DDBJ databases">
        <title>Resequencing data analysis of finger millet.</title>
        <authorList>
            <person name="Hatakeyama M."/>
            <person name="Aluri S."/>
            <person name="Balachadran M.T."/>
            <person name="Sivarajan S.R."/>
            <person name="Poveda L."/>
            <person name="Shimizu-Inatsugi R."/>
            <person name="Schlapbach R."/>
            <person name="Sreeman S.M."/>
            <person name="Shimizu K.K."/>
        </authorList>
    </citation>
    <scope>NUCLEOTIDE SEQUENCE</scope>
</reference>
<dbReference type="InterPro" id="IPR032861">
    <property type="entry name" value="TAXi_N"/>
</dbReference>
<evidence type="ECO:0000256" key="2">
    <source>
        <dbReference type="ARBA" id="ARBA00022670"/>
    </source>
</evidence>
<evidence type="ECO:0000256" key="4">
    <source>
        <dbReference type="ARBA" id="ARBA00022801"/>
    </source>
</evidence>
<accession>A0AAV5EFI7</accession>
<keyword evidence="10" id="KW-1185">Reference proteome</keyword>
<evidence type="ECO:0000256" key="3">
    <source>
        <dbReference type="ARBA" id="ARBA00022750"/>
    </source>
</evidence>
<dbReference type="InterPro" id="IPR033121">
    <property type="entry name" value="PEPTIDASE_A1"/>
</dbReference>
<dbReference type="InterPro" id="IPR051708">
    <property type="entry name" value="Plant_Aspart_Prot_A1"/>
</dbReference>
<dbReference type="Pfam" id="PF14541">
    <property type="entry name" value="TAXi_C"/>
    <property type="match status" value="1"/>
</dbReference>
<evidence type="ECO:0000256" key="6">
    <source>
        <dbReference type="PIRSR" id="PIRSR601461-1"/>
    </source>
</evidence>
<feature type="active site" evidence="6">
    <location>
        <position position="386"/>
    </location>
</feature>
<evidence type="ECO:0000313" key="10">
    <source>
        <dbReference type="Proteomes" id="UP001054889"/>
    </source>
</evidence>
<dbReference type="InterPro" id="IPR032799">
    <property type="entry name" value="TAXi_C"/>
</dbReference>
<feature type="domain" description="Peptidase A1" evidence="8">
    <location>
        <begin position="129"/>
        <end position="502"/>
    </location>
</feature>
<gene>
    <name evidence="9" type="primary">gb09660</name>
    <name evidence="9" type="ORF">PR202_gb09660</name>
</gene>
<feature type="chain" id="PRO_5043988738" description="Peptidase A1 domain-containing protein" evidence="7">
    <location>
        <begin position="23"/>
        <end position="511"/>
    </location>
</feature>
<dbReference type="Proteomes" id="UP001054889">
    <property type="component" value="Unassembled WGS sequence"/>
</dbReference>
<proteinExistence type="inferred from homology"/>
<dbReference type="GO" id="GO:0004190">
    <property type="term" value="F:aspartic-type endopeptidase activity"/>
    <property type="evidence" value="ECO:0007669"/>
    <property type="project" value="UniProtKB-KW"/>
</dbReference>
<feature type="active site" evidence="6">
    <location>
        <position position="147"/>
    </location>
</feature>
<dbReference type="InterPro" id="IPR001461">
    <property type="entry name" value="Aspartic_peptidase_A1"/>
</dbReference>
<keyword evidence="4" id="KW-0378">Hydrolase</keyword>
<dbReference type="PROSITE" id="PS51767">
    <property type="entry name" value="PEPTIDASE_A1"/>
    <property type="match status" value="1"/>
</dbReference>
<reference evidence="9" key="1">
    <citation type="journal article" date="2018" name="DNA Res.">
        <title>Multiple hybrid de novo genome assembly of finger millet, an orphan allotetraploid crop.</title>
        <authorList>
            <person name="Hatakeyama M."/>
            <person name="Aluri S."/>
            <person name="Balachadran M.T."/>
            <person name="Sivarajan S.R."/>
            <person name="Patrignani A."/>
            <person name="Gruter S."/>
            <person name="Poveda L."/>
            <person name="Shimizu-Inatsugi R."/>
            <person name="Baeten J."/>
            <person name="Francoijs K.J."/>
            <person name="Nataraja K.N."/>
            <person name="Reddy Y.A.N."/>
            <person name="Phadnis S."/>
            <person name="Ravikumar R.L."/>
            <person name="Schlapbach R."/>
            <person name="Sreeman S.M."/>
            <person name="Shimizu K.K."/>
        </authorList>
    </citation>
    <scope>NUCLEOTIDE SEQUENCE</scope>
</reference>
<dbReference type="PANTHER" id="PTHR47967:SF84">
    <property type="entry name" value="OS05G0596000 PROTEIN"/>
    <property type="match status" value="1"/>
</dbReference>
<dbReference type="InterPro" id="IPR034161">
    <property type="entry name" value="Pepsin-like_plant"/>
</dbReference>
<dbReference type="SUPFAM" id="SSF50630">
    <property type="entry name" value="Acid proteases"/>
    <property type="match status" value="1"/>
</dbReference>
<organism evidence="9 10">
    <name type="scientific">Eleusine coracana subsp. coracana</name>
    <dbReference type="NCBI Taxonomy" id="191504"/>
    <lineage>
        <taxon>Eukaryota</taxon>
        <taxon>Viridiplantae</taxon>
        <taxon>Streptophyta</taxon>
        <taxon>Embryophyta</taxon>
        <taxon>Tracheophyta</taxon>
        <taxon>Spermatophyta</taxon>
        <taxon>Magnoliopsida</taxon>
        <taxon>Liliopsida</taxon>
        <taxon>Poales</taxon>
        <taxon>Poaceae</taxon>
        <taxon>PACMAD clade</taxon>
        <taxon>Chloridoideae</taxon>
        <taxon>Cynodonteae</taxon>
        <taxon>Eleusininae</taxon>
        <taxon>Eleusine</taxon>
    </lineage>
</organism>
<keyword evidence="5" id="KW-0325">Glycoprotein</keyword>
<dbReference type="CDD" id="cd05476">
    <property type="entry name" value="pepsin_A_like_plant"/>
    <property type="match status" value="1"/>
</dbReference>
<dbReference type="AlphaFoldDB" id="A0AAV5EFI7"/>
<dbReference type="PANTHER" id="PTHR47967">
    <property type="entry name" value="OS07G0603500 PROTEIN-RELATED"/>
    <property type="match status" value="1"/>
</dbReference>
<keyword evidence="2" id="KW-0645">Protease</keyword>
<sequence length="511" mass="56611">MHARSVVLLLLLLHDRLLSVASVEIVDDYVVEADGSSFHLMVTPPVVPESVEERLEHYRAMEAKDLLRHRQIISNNNGDGGTGGERRRRRHLVVARESSMTKLPEEMSSTSMFELPMRSAINIAHVGMYLVLVRFGTPAMPYNLALDTATDLTWINCRLRRRRGKHYGRPHVQRSPTVNVLSFDGETSKPVKVMKNWYRPARSSSWRRIRCSQQECAELPYNQCESVNQTVSCSYYQVVQDGTTTSGIYGKEKATVALSGGRLAKLPGLILGCSTFEAGGSVDSHDGVLALGNSGISFGVHAAKRFSGRFSFCLNSGGSSYLTFGNNPALNKTNEFMMAETPLKYHPDMVVAYGVRVTSITVAGELLDIPPEVWDDAIVGAGMVLDTGTSLTGLAPPAYTAVTRALHRRLAHLQRVTDIAGFDFCYTNNNYKFIPNFNFTIELEGGARLEPEAKSVVMPEVVPGVACLPFRKLDMGPGIIGNVLMQDHLWEFDLITDKIRFKKDKCTDHHV</sequence>
<comment type="similarity">
    <text evidence="1">Belongs to the peptidase A1 family.</text>
</comment>
<dbReference type="GO" id="GO:0006508">
    <property type="term" value="P:proteolysis"/>
    <property type="evidence" value="ECO:0007669"/>
    <property type="project" value="UniProtKB-KW"/>
</dbReference>
<evidence type="ECO:0000259" key="8">
    <source>
        <dbReference type="PROSITE" id="PS51767"/>
    </source>
</evidence>
<keyword evidence="7" id="KW-0732">Signal</keyword>
<dbReference type="Pfam" id="PF14543">
    <property type="entry name" value="TAXi_N"/>
    <property type="match status" value="1"/>
</dbReference>